<dbReference type="PANTHER" id="PTHR23339">
    <property type="entry name" value="TYROSINE SPECIFIC PROTEIN PHOSPHATASE AND DUAL SPECIFICITY PROTEIN PHOSPHATASE"/>
    <property type="match status" value="1"/>
</dbReference>
<dbReference type="InParanoid" id="K1QKN0"/>
<gene>
    <name evidence="5" type="ORF">CGI_10022937</name>
</gene>
<comment type="similarity">
    <text evidence="1">Belongs to the protein-tyrosine phosphatase family. Non-receptor class CDC14 subfamily.</text>
</comment>
<sequence length="105" mass="12106">MLLFLSGYPLHAPEAYFPYFRKHNVTTIVRLNKKIYDARRFTDAGFDHYDLFFIDGSTPSDNIVRQFIELSENAEGAIAVHCKGKELKKKVGMEGIVMYVIVQIF</sequence>
<dbReference type="SUPFAM" id="SSF52799">
    <property type="entry name" value="(Phosphotyrosine protein) phosphatases II"/>
    <property type="match status" value="1"/>
</dbReference>
<evidence type="ECO:0000313" key="5">
    <source>
        <dbReference type="EMBL" id="EKC31664.1"/>
    </source>
</evidence>
<dbReference type="EC" id="3.1.3.48" evidence="2"/>
<evidence type="ECO:0000256" key="4">
    <source>
        <dbReference type="ARBA" id="ARBA00022912"/>
    </source>
</evidence>
<dbReference type="FunFam" id="3.90.190.10:FF:000006">
    <property type="entry name" value="Dual specificity protein phosphatase CDC14B"/>
    <property type="match status" value="1"/>
</dbReference>
<keyword evidence="3" id="KW-0378">Hydrolase</keyword>
<reference evidence="5" key="1">
    <citation type="journal article" date="2012" name="Nature">
        <title>The oyster genome reveals stress adaptation and complexity of shell formation.</title>
        <authorList>
            <person name="Zhang G."/>
            <person name="Fang X."/>
            <person name="Guo X."/>
            <person name="Li L."/>
            <person name="Luo R."/>
            <person name="Xu F."/>
            <person name="Yang P."/>
            <person name="Zhang L."/>
            <person name="Wang X."/>
            <person name="Qi H."/>
            <person name="Xiong Z."/>
            <person name="Que H."/>
            <person name="Xie Y."/>
            <person name="Holland P.W."/>
            <person name="Paps J."/>
            <person name="Zhu Y."/>
            <person name="Wu F."/>
            <person name="Chen Y."/>
            <person name="Wang J."/>
            <person name="Peng C."/>
            <person name="Meng J."/>
            <person name="Yang L."/>
            <person name="Liu J."/>
            <person name="Wen B."/>
            <person name="Zhang N."/>
            <person name="Huang Z."/>
            <person name="Zhu Q."/>
            <person name="Feng Y."/>
            <person name="Mount A."/>
            <person name="Hedgecock D."/>
            <person name="Xu Z."/>
            <person name="Liu Y."/>
            <person name="Domazet-Loso T."/>
            <person name="Du Y."/>
            <person name="Sun X."/>
            <person name="Zhang S."/>
            <person name="Liu B."/>
            <person name="Cheng P."/>
            <person name="Jiang X."/>
            <person name="Li J."/>
            <person name="Fan D."/>
            <person name="Wang W."/>
            <person name="Fu W."/>
            <person name="Wang T."/>
            <person name="Wang B."/>
            <person name="Zhang J."/>
            <person name="Peng Z."/>
            <person name="Li Y."/>
            <person name="Li N."/>
            <person name="Wang J."/>
            <person name="Chen M."/>
            <person name="He Y."/>
            <person name="Tan F."/>
            <person name="Song X."/>
            <person name="Zheng Q."/>
            <person name="Huang R."/>
            <person name="Yang H."/>
            <person name="Du X."/>
            <person name="Chen L."/>
            <person name="Yang M."/>
            <person name="Gaffney P.M."/>
            <person name="Wang S."/>
            <person name="Luo L."/>
            <person name="She Z."/>
            <person name="Ming Y."/>
            <person name="Huang W."/>
            <person name="Zhang S."/>
            <person name="Huang B."/>
            <person name="Zhang Y."/>
            <person name="Qu T."/>
            <person name="Ni P."/>
            <person name="Miao G."/>
            <person name="Wang J."/>
            <person name="Wang Q."/>
            <person name="Steinberg C.E."/>
            <person name="Wang H."/>
            <person name="Li N."/>
            <person name="Qian L."/>
            <person name="Zhang G."/>
            <person name="Li Y."/>
            <person name="Yang H."/>
            <person name="Liu X."/>
            <person name="Wang J."/>
            <person name="Yin Y."/>
            <person name="Wang J."/>
        </authorList>
    </citation>
    <scope>NUCLEOTIDE SEQUENCE [LARGE SCALE GENOMIC DNA]</scope>
    <source>
        <strain evidence="5">05x7-T-G4-1.051#20</strain>
    </source>
</reference>
<proteinExistence type="inferred from homology"/>
<accession>K1QKN0</accession>
<dbReference type="HOGENOM" id="CLU_2239197_0_0_1"/>
<protein>
    <recommendedName>
        <fullName evidence="2">protein-tyrosine-phosphatase</fullName>
        <ecNumber evidence="2">3.1.3.48</ecNumber>
    </recommendedName>
</protein>
<keyword evidence="4" id="KW-0904">Protein phosphatase</keyword>
<dbReference type="AlphaFoldDB" id="K1QKN0"/>
<organism evidence="5">
    <name type="scientific">Magallana gigas</name>
    <name type="common">Pacific oyster</name>
    <name type="synonym">Crassostrea gigas</name>
    <dbReference type="NCBI Taxonomy" id="29159"/>
    <lineage>
        <taxon>Eukaryota</taxon>
        <taxon>Metazoa</taxon>
        <taxon>Spiralia</taxon>
        <taxon>Lophotrochozoa</taxon>
        <taxon>Mollusca</taxon>
        <taxon>Bivalvia</taxon>
        <taxon>Autobranchia</taxon>
        <taxon>Pteriomorphia</taxon>
        <taxon>Ostreida</taxon>
        <taxon>Ostreoidea</taxon>
        <taxon>Ostreidae</taxon>
        <taxon>Magallana</taxon>
    </lineage>
</organism>
<name>K1QKN0_MAGGI</name>
<evidence type="ECO:0000256" key="2">
    <source>
        <dbReference type="ARBA" id="ARBA00013064"/>
    </source>
</evidence>
<dbReference type="Pfam" id="PF22785">
    <property type="entry name" value="Tc-R-P"/>
    <property type="match status" value="1"/>
</dbReference>
<evidence type="ECO:0000256" key="3">
    <source>
        <dbReference type="ARBA" id="ARBA00022801"/>
    </source>
</evidence>
<dbReference type="EMBL" id="JH815916">
    <property type="protein sequence ID" value="EKC31664.1"/>
    <property type="molecule type" value="Genomic_DNA"/>
</dbReference>
<dbReference type="InterPro" id="IPR029021">
    <property type="entry name" value="Prot-tyrosine_phosphatase-like"/>
</dbReference>
<dbReference type="Gene3D" id="3.90.190.10">
    <property type="entry name" value="Protein tyrosine phosphatase superfamily"/>
    <property type="match status" value="1"/>
</dbReference>
<evidence type="ECO:0000256" key="1">
    <source>
        <dbReference type="ARBA" id="ARBA00007315"/>
    </source>
</evidence>
<dbReference type="InterPro" id="IPR050561">
    <property type="entry name" value="PTP"/>
</dbReference>
<dbReference type="GO" id="GO:0004725">
    <property type="term" value="F:protein tyrosine phosphatase activity"/>
    <property type="evidence" value="ECO:0007669"/>
    <property type="project" value="UniProtKB-EC"/>
</dbReference>